<proteinExistence type="predicted"/>
<dbReference type="EMBL" id="CP099534">
    <property type="protein sequence ID" value="UYK87540.1"/>
    <property type="molecule type" value="Genomic_DNA"/>
</dbReference>
<evidence type="ECO:0000313" key="2">
    <source>
        <dbReference type="Proteomes" id="UP001164392"/>
    </source>
</evidence>
<dbReference type="AlphaFoldDB" id="A0AA46PLQ9"/>
<sequence>MLLQQGRSDCRHAFCPSRFLTPPIGFGRARPRGWMAWLAHSLGSQCDAMAIGRADLSSPSSPMAVAMPQKSAVARISLHTRTLEIQAFARLATSAAKALRTMLAKR</sequence>
<evidence type="ECO:0000313" key="1">
    <source>
        <dbReference type="EMBL" id="UYK87540.1"/>
    </source>
</evidence>
<dbReference type="RefSeq" id="WP_152237636.1">
    <property type="nucleotide sequence ID" value="NZ_CP099534.1"/>
</dbReference>
<accession>A0AA46PLQ9</accession>
<dbReference type="Proteomes" id="UP001164392">
    <property type="component" value="Chromosome"/>
</dbReference>
<protein>
    <submittedName>
        <fullName evidence="1">Uncharacterized protein</fullName>
    </submittedName>
</protein>
<name>A0AA46PLQ9_9XANT</name>
<reference evidence="1" key="1">
    <citation type="submission" date="2022-06" db="EMBL/GenBank/DDBJ databases">
        <title>Dynamics of rice microbiomes reveals core vertical transmitted seed endophytes.</title>
        <authorList>
            <person name="Liao K."/>
            <person name="Zhang X."/>
        </authorList>
    </citation>
    <scope>NUCLEOTIDE SEQUENCE</scope>
    <source>
        <strain evidence="1">JR3-14</strain>
    </source>
</reference>
<organism evidence="1 2">
    <name type="scientific">Xanthomonas sacchari</name>
    <dbReference type="NCBI Taxonomy" id="56458"/>
    <lineage>
        <taxon>Bacteria</taxon>
        <taxon>Pseudomonadati</taxon>
        <taxon>Pseudomonadota</taxon>
        <taxon>Gammaproteobacteria</taxon>
        <taxon>Lysobacterales</taxon>
        <taxon>Lysobacteraceae</taxon>
        <taxon>Xanthomonas</taxon>
    </lineage>
</organism>
<gene>
    <name evidence="1" type="ORF">NG824_13695</name>
</gene>